<dbReference type="EMBL" id="CP002417">
    <property type="protein sequence ID" value="ADU36957.1"/>
    <property type="molecule type" value="Genomic_DNA"/>
</dbReference>
<reference evidence="1 2" key="2">
    <citation type="journal article" date="2013" name="Genome Announc.">
        <title>Genome of the Root-Associated Plant Growth-Promoting Bacterium Variovorax paradoxus Strain EPS.</title>
        <authorList>
            <person name="Han J.I."/>
            <person name="Spain J.C."/>
            <person name="Leadbetter J.R."/>
            <person name="Ovchinnikova G."/>
            <person name="Goodwin L.A."/>
            <person name="Han C.S."/>
            <person name="Woyke T."/>
            <person name="Davenport K.W."/>
            <person name="Orwin P.M."/>
        </authorList>
    </citation>
    <scope>NUCLEOTIDE SEQUENCE [LARGE SCALE GENOMIC DNA]</scope>
    <source>
        <strain evidence="1 2">EPS</strain>
    </source>
</reference>
<gene>
    <name evidence="1" type="ordered locus">Varpa_2759</name>
</gene>
<sequence>MAAAMPAFLLWINAAATKANYKVDFWIKHPAYVHDLTHFFQYTGLKAGAELNLDAKLLKGILRIT</sequence>
<reference evidence="2" key="1">
    <citation type="submission" date="2010-12" db="EMBL/GenBank/DDBJ databases">
        <title>Complete sequence of Variovorax paradoxus EPS.</title>
        <authorList>
            <consortium name="US DOE Joint Genome Institute"/>
            <person name="Lucas S."/>
            <person name="Copeland A."/>
            <person name="Lapidus A."/>
            <person name="Cheng J.-F."/>
            <person name="Goodwin L."/>
            <person name="Pitluck S."/>
            <person name="Teshima H."/>
            <person name="Detter J.C."/>
            <person name="Han C."/>
            <person name="Tapia R."/>
            <person name="Land M."/>
            <person name="Hauser L."/>
            <person name="Kyrpides N."/>
            <person name="Ivanova N."/>
            <person name="Ovchinnikova G."/>
            <person name="Orwin P."/>
            <person name="Han J.-I.G."/>
            <person name="Woyke T."/>
        </authorList>
    </citation>
    <scope>NUCLEOTIDE SEQUENCE [LARGE SCALE GENOMIC DNA]</scope>
    <source>
        <strain evidence="2">EPS</strain>
    </source>
</reference>
<proteinExistence type="predicted"/>
<protein>
    <submittedName>
        <fullName evidence="1">Uncharacterized protein</fullName>
    </submittedName>
</protein>
<dbReference type="AlphaFoldDB" id="E6V3T3"/>
<dbReference type="eggNOG" id="ENOG5033NHC">
    <property type="taxonomic scope" value="Bacteria"/>
</dbReference>
<dbReference type="Proteomes" id="UP000008917">
    <property type="component" value="Chromosome"/>
</dbReference>
<dbReference type="KEGG" id="vpe:Varpa_2759"/>
<name>E6V3T3_VARPE</name>
<evidence type="ECO:0000313" key="1">
    <source>
        <dbReference type="EMBL" id="ADU36957.1"/>
    </source>
</evidence>
<evidence type="ECO:0000313" key="2">
    <source>
        <dbReference type="Proteomes" id="UP000008917"/>
    </source>
</evidence>
<organism evidence="1 2">
    <name type="scientific">Variovorax paradoxus (strain EPS)</name>
    <dbReference type="NCBI Taxonomy" id="595537"/>
    <lineage>
        <taxon>Bacteria</taxon>
        <taxon>Pseudomonadati</taxon>
        <taxon>Pseudomonadota</taxon>
        <taxon>Betaproteobacteria</taxon>
        <taxon>Burkholderiales</taxon>
        <taxon>Comamonadaceae</taxon>
        <taxon>Variovorax</taxon>
    </lineage>
</organism>
<accession>E6V3T3</accession>
<dbReference type="HOGENOM" id="CLU_2848598_0_0_4"/>